<keyword evidence="2" id="KW-1185">Reference proteome</keyword>
<name>A0ABR4HK73_9EURO</name>
<evidence type="ECO:0000313" key="1">
    <source>
        <dbReference type="EMBL" id="KAL2815888.1"/>
    </source>
</evidence>
<evidence type="ECO:0000313" key="2">
    <source>
        <dbReference type="Proteomes" id="UP001610334"/>
    </source>
</evidence>
<sequence>MSDDFGNIFSHNSINSALMRLEVPRLVSRLWKTLLAMTRFLPAAAREGIQSRTGRTLTWNVRRRAAEVQEGRNQIEGGAQVADVHGIIAQGSLEKRVKNATEA</sequence>
<dbReference type="EMBL" id="JBFXLT010000025">
    <property type="protein sequence ID" value="KAL2815888.1"/>
    <property type="molecule type" value="Genomic_DNA"/>
</dbReference>
<gene>
    <name evidence="1" type="ORF">BJX63DRAFT_430482</name>
</gene>
<protein>
    <submittedName>
        <fullName evidence="1">Uncharacterized protein</fullName>
    </submittedName>
</protein>
<organism evidence="1 2">
    <name type="scientific">Aspergillus granulosus</name>
    <dbReference type="NCBI Taxonomy" id="176169"/>
    <lineage>
        <taxon>Eukaryota</taxon>
        <taxon>Fungi</taxon>
        <taxon>Dikarya</taxon>
        <taxon>Ascomycota</taxon>
        <taxon>Pezizomycotina</taxon>
        <taxon>Eurotiomycetes</taxon>
        <taxon>Eurotiomycetidae</taxon>
        <taxon>Eurotiales</taxon>
        <taxon>Aspergillaceae</taxon>
        <taxon>Aspergillus</taxon>
        <taxon>Aspergillus subgen. Nidulantes</taxon>
    </lineage>
</organism>
<comment type="caution">
    <text evidence="1">The sequence shown here is derived from an EMBL/GenBank/DDBJ whole genome shotgun (WGS) entry which is preliminary data.</text>
</comment>
<dbReference type="Proteomes" id="UP001610334">
    <property type="component" value="Unassembled WGS sequence"/>
</dbReference>
<reference evidence="1 2" key="1">
    <citation type="submission" date="2024-07" db="EMBL/GenBank/DDBJ databases">
        <title>Section-level genome sequencing and comparative genomics of Aspergillus sections Usti and Cavernicolus.</title>
        <authorList>
            <consortium name="Lawrence Berkeley National Laboratory"/>
            <person name="Nybo J.L."/>
            <person name="Vesth T.C."/>
            <person name="Theobald S."/>
            <person name="Frisvad J.C."/>
            <person name="Larsen T.O."/>
            <person name="Kjaerboelling I."/>
            <person name="Rothschild-Mancinelli K."/>
            <person name="Lyhne E.K."/>
            <person name="Kogle M.E."/>
            <person name="Barry K."/>
            <person name="Clum A."/>
            <person name="Na H."/>
            <person name="Ledsgaard L."/>
            <person name="Lin J."/>
            <person name="Lipzen A."/>
            <person name="Kuo A."/>
            <person name="Riley R."/>
            <person name="Mondo S."/>
            <person name="Labutti K."/>
            <person name="Haridas S."/>
            <person name="Pangalinan J."/>
            <person name="Salamov A.A."/>
            <person name="Simmons B.A."/>
            <person name="Magnuson J.K."/>
            <person name="Chen J."/>
            <person name="Drula E."/>
            <person name="Henrissat B."/>
            <person name="Wiebenga A."/>
            <person name="Lubbers R.J."/>
            <person name="Gomes A.C."/>
            <person name="Makela M.R."/>
            <person name="Stajich J."/>
            <person name="Grigoriev I.V."/>
            <person name="Mortensen U.H."/>
            <person name="De Vries R.P."/>
            <person name="Baker S.E."/>
            <person name="Andersen M.R."/>
        </authorList>
    </citation>
    <scope>NUCLEOTIDE SEQUENCE [LARGE SCALE GENOMIC DNA]</scope>
    <source>
        <strain evidence="1 2">CBS 588.65</strain>
    </source>
</reference>
<accession>A0ABR4HK73</accession>
<proteinExistence type="predicted"/>